<dbReference type="Pfam" id="PF00057">
    <property type="entry name" value="Ldl_recept_a"/>
    <property type="match status" value="1"/>
</dbReference>
<dbReference type="CDD" id="cd00112">
    <property type="entry name" value="LDLa"/>
    <property type="match status" value="1"/>
</dbReference>
<evidence type="ECO:0000256" key="1">
    <source>
        <dbReference type="ARBA" id="ARBA00004167"/>
    </source>
</evidence>
<organism evidence="10 11">
    <name type="scientific">Cyprinus carpio</name>
    <name type="common">Common carp</name>
    <dbReference type="NCBI Taxonomy" id="7962"/>
    <lineage>
        <taxon>Eukaryota</taxon>
        <taxon>Metazoa</taxon>
        <taxon>Chordata</taxon>
        <taxon>Craniata</taxon>
        <taxon>Vertebrata</taxon>
        <taxon>Euteleostomi</taxon>
        <taxon>Actinopterygii</taxon>
        <taxon>Neopterygii</taxon>
        <taxon>Teleostei</taxon>
        <taxon>Ostariophysi</taxon>
        <taxon>Cypriniformes</taxon>
        <taxon>Cyprinidae</taxon>
        <taxon>Cyprininae</taxon>
        <taxon>Cyprinus</taxon>
    </lineage>
</organism>
<proteinExistence type="predicted"/>
<keyword evidence="7 9" id="KW-1015">Disulfide bond</keyword>
<dbReference type="PROSITE" id="PS01209">
    <property type="entry name" value="LDLRA_1"/>
    <property type="match status" value="1"/>
</dbReference>
<evidence type="ECO:0008006" key="12">
    <source>
        <dbReference type="Google" id="ProtNLM"/>
    </source>
</evidence>
<dbReference type="InterPro" id="IPR023415">
    <property type="entry name" value="LDLR_class-A_CS"/>
</dbReference>
<name>A0A8C2FHJ3_CYPCA</name>
<dbReference type="SMART" id="SM00192">
    <property type="entry name" value="LDLa"/>
    <property type="match status" value="1"/>
</dbReference>
<keyword evidence="2" id="KW-0812">Transmembrane</keyword>
<dbReference type="GO" id="GO:0016020">
    <property type="term" value="C:membrane"/>
    <property type="evidence" value="ECO:0007669"/>
    <property type="project" value="UniProtKB-SubCell"/>
</dbReference>
<dbReference type="AlphaFoldDB" id="A0A8C2FHJ3"/>
<keyword evidence="8" id="KW-0325">Glycoprotein</keyword>
<evidence type="ECO:0000313" key="10">
    <source>
        <dbReference type="Ensembl" id="ENSCCRP00020055281.1"/>
    </source>
</evidence>
<evidence type="ECO:0000256" key="9">
    <source>
        <dbReference type="PROSITE-ProRule" id="PRU00124"/>
    </source>
</evidence>
<evidence type="ECO:0000256" key="3">
    <source>
        <dbReference type="ARBA" id="ARBA00022729"/>
    </source>
</evidence>
<dbReference type="InterPro" id="IPR036055">
    <property type="entry name" value="LDL_receptor-like_sf"/>
</dbReference>
<dbReference type="Gene3D" id="4.10.400.10">
    <property type="entry name" value="Low-density Lipoprotein Receptor"/>
    <property type="match status" value="1"/>
</dbReference>
<dbReference type="InterPro" id="IPR002172">
    <property type="entry name" value="LDrepeatLR_classA_rpt"/>
</dbReference>
<dbReference type="FunFam" id="4.10.400.10:FF:000002">
    <property type="entry name" value="Low-density lipoprotein receptor-related protein 1"/>
    <property type="match status" value="1"/>
</dbReference>
<dbReference type="PROSITE" id="PS50068">
    <property type="entry name" value="LDLRA_2"/>
    <property type="match status" value="1"/>
</dbReference>
<evidence type="ECO:0000256" key="2">
    <source>
        <dbReference type="ARBA" id="ARBA00022692"/>
    </source>
</evidence>
<evidence type="ECO:0000256" key="8">
    <source>
        <dbReference type="ARBA" id="ARBA00023180"/>
    </source>
</evidence>
<feature type="disulfide bond" evidence="9">
    <location>
        <begin position="39"/>
        <end position="54"/>
    </location>
</feature>
<evidence type="ECO:0000256" key="4">
    <source>
        <dbReference type="ARBA" id="ARBA00022737"/>
    </source>
</evidence>
<evidence type="ECO:0000256" key="7">
    <source>
        <dbReference type="ARBA" id="ARBA00023157"/>
    </source>
</evidence>
<keyword evidence="4" id="KW-0677">Repeat</keyword>
<evidence type="ECO:0000256" key="5">
    <source>
        <dbReference type="ARBA" id="ARBA00022989"/>
    </source>
</evidence>
<dbReference type="SUPFAM" id="SSF57424">
    <property type="entry name" value="LDL receptor-like module"/>
    <property type="match status" value="1"/>
</dbReference>
<comment type="caution">
    <text evidence="9">Lacks conserved residue(s) required for the propagation of feature annotation.</text>
</comment>
<keyword evidence="6" id="KW-0472">Membrane</keyword>
<keyword evidence="5" id="KW-1133">Transmembrane helix</keyword>
<reference evidence="10" key="1">
    <citation type="submission" date="2025-08" db="UniProtKB">
        <authorList>
            <consortium name="Ensembl"/>
        </authorList>
    </citation>
    <scope>IDENTIFICATION</scope>
</reference>
<comment type="subcellular location">
    <subcellularLocation>
        <location evidence="1">Membrane</location>
        <topology evidence="1">Single-pass membrane protein</topology>
    </subcellularLocation>
</comment>
<keyword evidence="3" id="KW-0732">Signal</keyword>
<accession>A0A8C2FHJ3</accession>
<protein>
    <recommendedName>
        <fullName evidence="12">Low-density lipoprotein receptor domain class A</fullName>
    </recommendedName>
</protein>
<evidence type="ECO:0000256" key="6">
    <source>
        <dbReference type="ARBA" id="ARBA00023136"/>
    </source>
</evidence>
<dbReference type="Ensembl" id="ENSCCRT00020060793.1">
    <property type="protein sequence ID" value="ENSCCRP00020055281.1"/>
    <property type="gene ID" value="ENSCCRG00020025774.1"/>
</dbReference>
<dbReference type="Proteomes" id="UP000694701">
    <property type="component" value="Unplaced"/>
</dbReference>
<dbReference type="GO" id="GO:0016192">
    <property type="term" value="P:vesicle-mediated transport"/>
    <property type="evidence" value="ECO:0007669"/>
    <property type="project" value="UniProtKB-ARBA"/>
</dbReference>
<sequence>MTSLSLDNVLSSDPIPQTCHREHFKCSYLFECIPLSWHCDGEVDCLDSSDEERCVSVVSGTMPPQTGSAALRYGFRLPRWRRRIWMP</sequence>
<evidence type="ECO:0000313" key="11">
    <source>
        <dbReference type="Proteomes" id="UP000694701"/>
    </source>
</evidence>